<sequence length="189" mass="19846">MPYTPEVVDLAAKRAARAAARAAKREGRGDVLRLQYGDVLIAELEPEFALDVLEPLQDVNVDLALLVRQALVMMSATDQETSGMAAISYVVDVLAANPDLPKELIEAVKEMGRRLLGEAGYAAFVGMRPTPWDVADLISALVGWYGVGLGESSQPTTPSDGGTTSPTTSAPISDSTPASAGHLQEPLAA</sequence>
<evidence type="ECO:0000313" key="3">
    <source>
        <dbReference type="Proteomes" id="UP001602119"/>
    </source>
</evidence>
<feature type="region of interest" description="Disordered" evidence="1">
    <location>
        <begin position="152"/>
        <end position="189"/>
    </location>
</feature>
<proteinExistence type="predicted"/>
<evidence type="ECO:0008006" key="4">
    <source>
        <dbReference type="Google" id="ProtNLM"/>
    </source>
</evidence>
<reference evidence="2 3" key="1">
    <citation type="submission" date="2024-10" db="EMBL/GenBank/DDBJ databases">
        <title>The Natural Products Discovery Center: Release of the First 8490 Sequenced Strains for Exploring Actinobacteria Biosynthetic Diversity.</title>
        <authorList>
            <person name="Kalkreuter E."/>
            <person name="Kautsar S.A."/>
            <person name="Yang D."/>
            <person name="Bader C.D."/>
            <person name="Teijaro C.N."/>
            <person name="Fluegel L."/>
            <person name="Davis C.M."/>
            <person name="Simpson J.R."/>
            <person name="Lauterbach L."/>
            <person name="Steele A.D."/>
            <person name="Gui C."/>
            <person name="Meng S."/>
            <person name="Li G."/>
            <person name="Viehrig K."/>
            <person name="Ye F."/>
            <person name="Su P."/>
            <person name="Kiefer A.F."/>
            <person name="Nichols A."/>
            <person name="Cepeda A.J."/>
            <person name="Yan W."/>
            <person name="Fan B."/>
            <person name="Jiang Y."/>
            <person name="Adhikari A."/>
            <person name="Zheng C.-J."/>
            <person name="Schuster L."/>
            <person name="Cowan T.M."/>
            <person name="Smanski M.J."/>
            <person name="Chevrette M.G."/>
            <person name="De Carvalho L.P.S."/>
            <person name="Shen B."/>
        </authorList>
    </citation>
    <scope>NUCLEOTIDE SEQUENCE [LARGE SCALE GENOMIC DNA]</scope>
    <source>
        <strain evidence="2 3">NPDC001281</strain>
    </source>
</reference>
<dbReference type="Proteomes" id="UP001602119">
    <property type="component" value="Unassembled WGS sequence"/>
</dbReference>
<evidence type="ECO:0000256" key="1">
    <source>
        <dbReference type="SAM" id="MobiDB-lite"/>
    </source>
</evidence>
<name>A0ABW6VE60_MICFU</name>
<accession>A0ABW6VE60</accession>
<evidence type="ECO:0000313" key="2">
    <source>
        <dbReference type="EMBL" id="MFF4777520.1"/>
    </source>
</evidence>
<organism evidence="2 3">
    <name type="scientific">Microtetraspora fusca</name>
    <dbReference type="NCBI Taxonomy" id="1997"/>
    <lineage>
        <taxon>Bacteria</taxon>
        <taxon>Bacillati</taxon>
        <taxon>Actinomycetota</taxon>
        <taxon>Actinomycetes</taxon>
        <taxon>Streptosporangiales</taxon>
        <taxon>Streptosporangiaceae</taxon>
        <taxon>Microtetraspora</taxon>
    </lineage>
</organism>
<keyword evidence="3" id="KW-1185">Reference proteome</keyword>
<dbReference type="EMBL" id="JBIAXI010000024">
    <property type="protein sequence ID" value="MFF4777520.1"/>
    <property type="molecule type" value="Genomic_DNA"/>
</dbReference>
<dbReference type="RefSeq" id="WP_387345974.1">
    <property type="nucleotide sequence ID" value="NZ_JBIAXI010000024.1"/>
</dbReference>
<comment type="caution">
    <text evidence="2">The sequence shown here is derived from an EMBL/GenBank/DDBJ whole genome shotgun (WGS) entry which is preliminary data.</text>
</comment>
<protein>
    <recommendedName>
        <fullName evidence="4">Tail assembly chaperone</fullName>
    </recommendedName>
</protein>
<feature type="compositionally biased region" description="Low complexity" evidence="1">
    <location>
        <begin position="152"/>
        <end position="179"/>
    </location>
</feature>
<gene>
    <name evidence="2" type="ORF">ACFY05_32155</name>
</gene>